<accession>H9AZY1</accession>
<evidence type="ECO:0000313" key="3">
    <source>
        <dbReference type="Proteomes" id="UP000007576"/>
    </source>
</evidence>
<dbReference type="SUPFAM" id="SSF49464">
    <property type="entry name" value="Carboxypeptidase regulatory domain-like"/>
    <property type="match status" value="1"/>
</dbReference>
<dbReference type="GeneID" id="14517156"/>
<keyword evidence="3" id="KW-1185">Reference proteome</keyword>
<protein>
    <submittedName>
        <fullName evidence="2">VP17</fullName>
    </submittedName>
</protein>
<evidence type="ECO:0000256" key="1">
    <source>
        <dbReference type="SAM" id="MobiDB-lite"/>
    </source>
</evidence>
<dbReference type="RefSeq" id="YP_005352811.1">
    <property type="nucleotide sequence ID" value="NC_016989.1"/>
</dbReference>
<proteinExistence type="predicted"/>
<dbReference type="InterPro" id="IPR008969">
    <property type="entry name" value="CarboxyPept-like_regulatory"/>
</dbReference>
<dbReference type="EMBL" id="JN968479">
    <property type="protein sequence ID" value="AFD02306.1"/>
    <property type="molecule type" value="Genomic_DNA"/>
</dbReference>
<reference evidence="2 3" key="1">
    <citation type="journal article" date="2012" name="J. Virol.">
        <title>Closely related archaeal Haloarcula hispanica icosahedral viruses HHIV-2 and SH1 have nonhomologous genes encoding host recognition functions.</title>
        <authorList>
            <person name="Jaakkola S.T."/>
            <person name="Penttinen R.K."/>
            <person name="Vilen S.T."/>
            <person name="Jalasvuori M."/>
            <person name="Ronnholm G."/>
            <person name="Bamford J.K."/>
            <person name="Bamford D.H."/>
            <person name="Oksanen H.M."/>
        </authorList>
    </citation>
    <scope>NUCLEOTIDE SEQUENCE [LARGE SCALE GENOMIC DNA]</scope>
</reference>
<feature type="region of interest" description="Disordered" evidence="1">
    <location>
        <begin position="1"/>
        <end position="30"/>
    </location>
</feature>
<dbReference type="Proteomes" id="UP000007576">
    <property type="component" value="Segment"/>
</dbReference>
<feature type="compositionally biased region" description="Polar residues" evidence="1">
    <location>
        <begin position="1"/>
        <end position="13"/>
    </location>
</feature>
<name>H9AZY1_9VIRU</name>
<sequence length="418" mass="43299">MGLSQATAYQTKQEVVPEAPPDEAKSGSSDAGALSIWTEDRFTQLTGLVGGTFTNESSYNIPAGLVDTNDYQYGMGDGAEASLGVSATATAVSPSGSPLTGTATISAGGVTFAQSTVNGAFILSAAPPAGVYTGQNLENDEYNFTFSPSINGVAVSEENMPYTYDAGTIQYGAVSGQILDYKGDPVPNVAVGGKGAADISDKDGRYKLTLPGGLSTTLKTLYGSYSFDVSASGGVEATENITFPQLTIKVIDADLEPVANAPVTIDGKTRYTEENGKVEVPTAEVKDYSVRVMEAFESDAVTVGSAGEEWVYTVGPGATFGDASDLSLGGVKIQAVDADTGRPVYETKAVDRVSGVTSLSNTEGVCKLLSENVGEAVDVAIGTGDKRYEKQNIKGTLPDGSMLEVEVPLRPKTQVVNK</sequence>
<dbReference type="KEGG" id="vg:14517156"/>
<evidence type="ECO:0000313" key="2">
    <source>
        <dbReference type="EMBL" id="AFD02306.1"/>
    </source>
</evidence>
<organism evidence="2 3">
    <name type="scientific">Haloarcula hispanica icosahedral virus 2</name>
    <dbReference type="NCBI Taxonomy" id="1154689"/>
    <lineage>
        <taxon>Viruses</taxon>
        <taxon>Singelaviria</taxon>
        <taxon>Helvetiavirae</taxon>
        <taxon>Dividoviricota</taxon>
        <taxon>Laserviricetes</taxon>
        <taxon>Halopanivirales</taxon>
        <taxon>Sphaerolipoviridae</taxon>
        <taxon>Alphasphaerolipovirus</taxon>
        <taxon>Alphasphaerolipovirus helsinkii</taxon>
    </lineage>
</organism>